<dbReference type="InterPro" id="IPR051310">
    <property type="entry name" value="MCP_chemotaxis"/>
</dbReference>
<dbReference type="SUPFAM" id="SSF58104">
    <property type="entry name" value="Methyl-accepting chemotaxis protein (MCP) signaling domain"/>
    <property type="match status" value="1"/>
</dbReference>
<dbReference type="GO" id="GO:0006935">
    <property type="term" value="P:chemotaxis"/>
    <property type="evidence" value="ECO:0007669"/>
    <property type="project" value="InterPro"/>
</dbReference>
<comment type="subcellular location">
    <subcellularLocation>
        <location evidence="1">Membrane</location>
    </subcellularLocation>
</comment>
<evidence type="ECO:0000313" key="8">
    <source>
        <dbReference type="Proteomes" id="UP000295357"/>
    </source>
</evidence>
<keyword evidence="2" id="KW-0488">Methylation</keyword>
<keyword evidence="5" id="KW-0472">Membrane</keyword>
<dbReference type="OrthoDB" id="8698080at2"/>
<comment type="caution">
    <text evidence="7">The sequence shown here is derived from an EMBL/GenBank/DDBJ whole genome shotgun (WGS) entry which is preliminary data.</text>
</comment>
<dbReference type="FunFam" id="1.10.287.950:FF:000001">
    <property type="entry name" value="Methyl-accepting chemotaxis sensory transducer"/>
    <property type="match status" value="1"/>
</dbReference>
<evidence type="ECO:0000256" key="1">
    <source>
        <dbReference type="ARBA" id="ARBA00004370"/>
    </source>
</evidence>
<gene>
    <name evidence="7" type="ORF">DFR39_10881</name>
</gene>
<dbReference type="PROSITE" id="PS50111">
    <property type="entry name" value="CHEMOTAXIS_TRANSDUC_2"/>
    <property type="match status" value="1"/>
</dbReference>
<keyword evidence="4" id="KW-0807">Transducer</keyword>
<dbReference type="Proteomes" id="UP000295357">
    <property type="component" value="Unassembled WGS sequence"/>
</dbReference>
<reference evidence="7 8" key="1">
    <citation type="submission" date="2019-03" db="EMBL/GenBank/DDBJ databases">
        <title>Genomic Encyclopedia of Type Strains, Phase IV (KMG-IV): sequencing the most valuable type-strain genomes for metagenomic binning, comparative biology and taxonomic classification.</title>
        <authorList>
            <person name="Goeker M."/>
        </authorList>
    </citation>
    <scope>NUCLEOTIDE SEQUENCE [LARGE SCALE GENOMIC DNA]</scope>
    <source>
        <strain evidence="7 8">DSM 25082</strain>
    </source>
</reference>
<evidence type="ECO:0000313" key="7">
    <source>
        <dbReference type="EMBL" id="TDP06613.1"/>
    </source>
</evidence>
<organism evidence="7 8">
    <name type="scientific">Roseateles asaccharophilus</name>
    <dbReference type="NCBI Taxonomy" id="582607"/>
    <lineage>
        <taxon>Bacteria</taxon>
        <taxon>Pseudomonadati</taxon>
        <taxon>Pseudomonadota</taxon>
        <taxon>Betaproteobacteria</taxon>
        <taxon>Burkholderiales</taxon>
        <taxon>Sphaerotilaceae</taxon>
        <taxon>Roseateles</taxon>
    </lineage>
</organism>
<dbReference type="Pfam" id="PF00015">
    <property type="entry name" value="MCPsignal"/>
    <property type="match status" value="1"/>
</dbReference>
<dbReference type="Gene3D" id="1.10.287.950">
    <property type="entry name" value="Methyl-accepting chemotaxis protein"/>
    <property type="match status" value="1"/>
</dbReference>
<dbReference type="GO" id="GO:0005886">
    <property type="term" value="C:plasma membrane"/>
    <property type="evidence" value="ECO:0007669"/>
    <property type="project" value="TreeGrafter"/>
</dbReference>
<evidence type="ECO:0000256" key="3">
    <source>
        <dbReference type="ARBA" id="ARBA00029447"/>
    </source>
</evidence>
<dbReference type="GO" id="GO:0004888">
    <property type="term" value="F:transmembrane signaling receptor activity"/>
    <property type="evidence" value="ECO:0007669"/>
    <property type="project" value="InterPro"/>
</dbReference>
<dbReference type="AlphaFoldDB" id="A0A4R6N0G6"/>
<dbReference type="PRINTS" id="PR00260">
    <property type="entry name" value="CHEMTRNSDUCR"/>
</dbReference>
<protein>
    <submittedName>
        <fullName evidence="7">Methyl-accepting chemotaxis protein</fullName>
    </submittedName>
</protein>
<evidence type="ECO:0000259" key="6">
    <source>
        <dbReference type="PROSITE" id="PS50111"/>
    </source>
</evidence>
<evidence type="ECO:0000256" key="4">
    <source>
        <dbReference type="PROSITE-ProRule" id="PRU00284"/>
    </source>
</evidence>
<keyword evidence="5" id="KW-1133">Transmembrane helix</keyword>
<evidence type="ECO:0000256" key="2">
    <source>
        <dbReference type="ARBA" id="ARBA00022481"/>
    </source>
</evidence>
<dbReference type="SMART" id="SM00283">
    <property type="entry name" value="MA"/>
    <property type="match status" value="1"/>
</dbReference>
<accession>A0A4R6N0G6</accession>
<keyword evidence="8" id="KW-1185">Reference proteome</keyword>
<sequence>MGFKKRIWALPATAAAIFTISVGIILTVASHTTDDIEGLGSKAYPYLAGVTRAQSLIEPMSTAFQAAVSESEPRRLEDAERLRASIEQQLQAVGKLPGHTELDEELGALLNSYAGAARETALILLGAGDGEAASAVPRMQESLKALQTRLDAEVSQAQAGFDAVLDSSRKGVRDIIRATLISALIVLAALIVASWRIIAGVWSQLGAEPEFVRDLMQEIASGNLSRGIDADPRGSSLLAAAAAMSSGLRDLINQLRAGANEITHAASEIAAGNMDLSARTERQANAVEVTTQSMRQLTSSVQDNAGHARKAAETAAQACIDAEAGGQAVAAAITSMSAISESSQRISEITALIDGIAFQTNILALNAAIEAARAGENGRGFAVVAAEVRRLARSAADSAKEIAALIDASVEQVAEGKSRVQAAGGAMQSALHSVTATATFIREIAMSSEDQALRIAEAGHAVTGIDDSTRQNSALVEEAAAAAASLEEQTRRLSALAQRFQTASS</sequence>
<dbReference type="InterPro" id="IPR004090">
    <property type="entry name" value="Chemotax_Me-accpt_rcpt"/>
</dbReference>
<keyword evidence="5" id="KW-0812">Transmembrane</keyword>
<feature type="transmembrane region" description="Helical" evidence="5">
    <location>
        <begin position="6"/>
        <end position="29"/>
    </location>
</feature>
<feature type="domain" description="Methyl-accepting transducer" evidence="6">
    <location>
        <begin position="258"/>
        <end position="487"/>
    </location>
</feature>
<dbReference type="PANTHER" id="PTHR43531:SF14">
    <property type="entry name" value="METHYL-ACCEPTING CHEMOTAXIS PROTEIN I-RELATED"/>
    <property type="match status" value="1"/>
</dbReference>
<dbReference type="RefSeq" id="WP_133604734.1">
    <property type="nucleotide sequence ID" value="NZ_JAUFPJ010000009.1"/>
</dbReference>
<evidence type="ECO:0000256" key="5">
    <source>
        <dbReference type="SAM" id="Phobius"/>
    </source>
</evidence>
<name>A0A4R6N0G6_9BURK</name>
<dbReference type="EMBL" id="SNXE01000008">
    <property type="protein sequence ID" value="TDP06613.1"/>
    <property type="molecule type" value="Genomic_DNA"/>
</dbReference>
<dbReference type="PANTHER" id="PTHR43531">
    <property type="entry name" value="PROTEIN ICFG"/>
    <property type="match status" value="1"/>
</dbReference>
<proteinExistence type="inferred from homology"/>
<comment type="similarity">
    <text evidence="3">Belongs to the methyl-accepting chemotaxis (MCP) protein family.</text>
</comment>
<dbReference type="GO" id="GO:0007165">
    <property type="term" value="P:signal transduction"/>
    <property type="evidence" value="ECO:0007669"/>
    <property type="project" value="UniProtKB-KW"/>
</dbReference>
<dbReference type="InterPro" id="IPR004089">
    <property type="entry name" value="MCPsignal_dom"/>
</dbReference>